<feature type="domain" description="SGNH hydrolase-type esterase" evidence="2">
    <location>
        <begin position="71"/>
        <end position="236"/>
    </location>
</feature>
<dbReference type="Gene3D" id="3.40.50.1110">
    <property type="entry name" value="SGNH hydrolase"/>
    <property type="match status" value="1"/>
</dbReference>
<dbReference type="CDD" id="cd00229">
    <property type="entry name" value="SGNH_hydrolase"/>
    <property type="match status" value="1"/>
</dbReference>
<protein>
    <recommendedName>
        <fullName evidence="2">SGNH hydrolase-type esterase domain-containing protein</fullName>
    </recommendedName>
</protein>
<name>A0A2K9DS94_9MICO</name>
<accession>A0A2K9DS94</accession>
<dbReference type="Pfam" id="PF13472">
    <property type="entry name" value="Lipase_GDSL_2"/>
    <property type="match status" value="1"/>
</dbReference>
<dbReference type="InterPro" id="IPR013830">
    <property type="entry name" value="SGNH_hydro"/>
</dbReference>
<dbReference type="SUPFAM" id="SSF52266">
    <property type="entry name" value="SGNH hydrolase"/>
    <property type="match status" value="1"/>
</dbReference>
<organism evidence="3 4">
    <name type="scientific">Microbacterium hominis</name>
    <dbReference type="NCBI Taxonomy" id="162426"/>
    <lineage>
        <taxon>Bacteria</taxon>
        <taxon>Bacillati</taxon>
        <taxon>Actinomycetota</taxon>
        <taxon>Actinomycetes</taxon>
        <taxon>Micrococcales</taxon>
        <taxon>Microbacteriaceae</taxon>
        <taxon>Microbacterium</taxon>
    </lineage>
</organism>
<dbReference type="GO" id="GO:0004622">
    <property type="term" value="F:phosphatidylcholine lysophospholipase activity"/>
    <property type="evidence" value="ECO:0007669"/>
    <property type="project" value="TreeGrafter"/>
</dbReference>
<proteinExistence type="predicted"/>
<dbReference type="RefSeq" id="WP_101305652.1">
    <property type="nucleotide sequence ID" value="NZ_CP025299.1"/>
</dbReference>
<evidence type="ECO:0000259" key="2">
    <source>
        <dbReference type="Pfam" id="PF13472"/>
    </source>
</evidence>
<dbReference type="PANTHER" id="PTHR30383">
    <property type="entry name" value="THIOESTERASE 1/PROTEASE 1/LYSOPHOSPHOLIPASE L1"/>
    <property type="match status" value="1"/>
</dbReference>
<sequence>MGKSKRRSRRRSSDRAGWIILGLVGLVAVVGGLTLAALTMNRAPSTAAEVTKPAPAASATSTSAPAQRVAFLGDSWTGGTGADPSGPRNGYPGLTGSALGWEWKAFQGGGTGYTQGNDKGEGPFQSRVDAVVQYAPSVVVVQGSSNDLTSDFATVNAAASEVFASLRAQLPNARIYALGAINSPASPAAQMDMVRSAVSAAASANGVTWIDGNAEGWLDVATDFADGFHPNNQGHAKVAQHLAAILAG</sequence>
<gene>
    <name evidence="3" type="ORF">CXR34_04060</name>
</gene>
<dbReference type="PANTHER" id="PTHR30383:SF5">
    <property type="entry name" value="SGNH HYDROLASE-TYPE ESTERASE DOMAIN-CONTAINING PROTEIN"/>
    <property type="match status" value="1"/>
</dbReference>
<evidence type="ECO:0000313" key="3">
    <source>
        <dbReference type="EMBL" id="AUG28724.1"/>
    </source>
</evidence>
<dbReference type="KEGG" id="mhos:CXR34_04060"/>
<dbReference type="EMBL" id="CP025299">
    <property type="protein sequence ID" value="AUG28724.1"/>
    <property type="molecule type" value="Genomic_DNA"/>
</dbReference>
<dbReference type="InterPro" id="IPR036514">
    <property type="entry name" value="SGNH_hydro_sf"/>
</dbReference>
<feature type="region of interest" description="Disordered" evidence="1">
    <location>
        <begin position="73"/>
        <end position="93"/>
    </location>
</feature>
<evidence type="ECO:0000313" key="4">
    <source>
        <dbReference type="Proteomes" id="UP000233276"/>
    </source>
</evidence>
<dbReference type="AlphaFoldDB" id="A0A2K9DS94"/>
<dbReference type="InterPro" id="IPR051532">
    <property type="entry name" value="Ester_Hydrolysis_Enzymes"/>
</dbReference>
<dbReference type="Proteomes" id="UP000233276">
    <property type="component" value="Chromosome"/>
</dbReference>
<reference evidence="3 4" key="1">
    <citation type="submission" date="2017-12" db="EMBL/GenBank/DDBJ databases">
        <title>Isolation and characterization of estrogens degradatiion strain Microbacterium hominis SJTG1.</title>
        <authorList>
            <person name="Xiong W."/>
            <person name="Yin C."/>
            <person name="Zheng D."/>
            <person name="Liang R."/>
        </authorList>
    </citation>
    <scope>NUCLEOTIDE SEQUENCE [LARGE SCALE GENOMIC DNA]</scope>
    <source>
        <strain evidence="3 4">SJTG1</strain>
    </source>
</reference>
<evidence type="ECO:0000256" key="1">
    <source>
        <dbReference type="SAM" id="MobiDB-lite"/>
    </source>
</evidence>